<dbReference type="AlphaFoldDB" id="A0A5B8Z5G8"/>
<keyword evidence="3" id="KW-1185">Reference proteome</keyword>
<sequence>MAKSNAKKIREKSVREGKRNPEANRSPFIFADMRTRKTKTKKDYLYCKKYKNQSLNQSSDGSYFLPLLSFKVFFTI</sequence>
<dbReference type="Proteomes" id="UP000321555">
    <property type="component" value="Chromosome"/>
</dbReference>
<gene>
    <name evidence="2" type="ORF">FSZ17_13670</name>
</gene>
<name>A0A5B8Z5G8_CYTDA</name>
<feature type="region of interest" description="Disordered" evidence="1">
    <location>
        <begin position="1"/>
        <end position="26"/>
    </location>
</feature>
<feature type="compositionally biased region" description="Basic residues" evidence="1">
    <location>
        <begin position="1"/>
        <end position="10"/>
    </location>
</feature>
<evidence type="ECO:0000313" key="3">
    <source>
        <dbReference type="Proteomes" id="UP000321555"/>
    </source>
</evidence>
<proteinExistence type="predicted"/>
<reference evidence="3" key="1">
    <citation type="submission" date="2019-08" db="EMBL/GenBank/DDBJ databases">
        <authorList>
            <person name="Zheng X."/>
        </authorList>
    </citation>
    <scope>NUCLEOTIDE SEQUENCE [LARGE SCALE GENOMIC DNA]</scope>
    <source>
        <strain evidence="3">FJAT-25496</strain>
    </source>
</reference>
<evidence type="ECO:0000313" key="2">
    <source>
        <dbReference type="EMBL" id="QED48201.1"/>
    </source>
</evidence>
<protein>
    <submittedName>
        <fullName evidence="2">Uncharacterized protein</fullName>
    </submittedName>
</protein>
<evidence type="ECO:0000256" key="1">
    <source>
        <dbReference type="SAM" id="MobiDB-lite"/>
    </source>
</evidence>
<feature type="compositionally biased region" description="Basic and acidic residues" evidence="1">
    <location>
        <begin position="11"/>
        <end position="22"/>
    </location>
</feature>
<organism evidence="2 3">
    <name type="scientific">Cytobacillus dafuensis</name>
    <name type="common">Bacillus dafuensis</name>
    <dbReference type="NCBI Taxonomy" id="1742359"/>
    <lineage>
        <taxon>Bacteria</taxon>
        <taxon>Bacillati</taxon>
        <taxon>Bacillota</taxon>
        <taxon>Bacilli</taxon>
        <taxon>Bacillales</taxon>
        <taxon>Bacillaceae</taxon>
        <taxon>Cytobacillus</taxon>
    </lineage>
</organism>
<dbReference type="RefSeq" id="WP_057770951.1">
    <property type="nucleotide sequence ID" value="NZ_CP042593.1"/>
</dbReference>
<dbReference type="KEGG" id="bda:FSZ17_13670"/>
<accession>A0A5B8Z5G8</accession>
<dbReference type="OrthoDB" id="2365803at2"/>
<dbReference type="EMBL" id="CP042593">
    <property type="protein sequence ID" value="QED48201.1"/>
    <property type="molecule type" value="Genomic_DNA"/>
</dbReference>